<organism evidence="6 7">
    <name type="scientific">Clostridium yunnanense</name>
    <dbReference type="NCBI Taxonomy" id="2800325"/>
    <lineage>
        <taxon>Bacteria</taxon>
        <taxon>Bacillati</taxon>
        <taxon>Bacillota</taxon>
        <taxon>Clostridia</taxon>
        <taxon>Eubacteriales</taxon>
        <taxon>Clostridiaceae</taxon>
        <taxon>Clostridium</taxon>
    </lineage>
</organism>
<dbReference type="SMART" id="SM00382">
    <property type="entry name" value="AAA"/>
    <property type="match status" value="1"/>
</dbReference>
<evidence type="ECO:0000256" key="1">
    <source>
        <dbReference type="ARBA" id="ARBA00005417"/>
    </source>
</evidence>
<keyword evidence="4 6" id="KW-0067">ATP-binding</keyword>
<dbReference type="SUPFAM" id="SSF52540">
    <property type="entry name" value="P-loop containing nucleoside triphosphate hydrolases"/>
    <property type="match status" value="1"/>
</dbReference>
<dbReference type="InterPro" id="IPR027417">
    <property type="entry name" value="P-loop_NTPase"/>
</dbReference>
<accession>A0ABS1ESQ4</accession>
<sequence length="220" mass="23996">MSLISMNNIVKVYGKEIKTEALKGIDLEIRQGEMVAIMGPSGSGKSTLLNIIGCIDSPTSGSYFLNGESVDKLTKDQLASIRNKNIGFVFQSFNLLNDYDLIDNVTLPLVYDKQFKGSMKTAAIDILDKVGLKDHAKKAPNELSGGQQQRTAIARALITNPDIILADEPTGSLDKNTGIEIINLLKEINKNGKTVVIITHDENIANYCSRTIRIEDGKAI</sequence>
<dbReference type="InterPro" id="IPR003439">
    <property type="entry name" value="ABC_transporter-like_ATP-bd"/>
</dbReference>
<dbReference type="PROSITE" id="PS50893">
    <property type="entry name" value="ABC_TRANSPORTER_2"/>
    <property type="match status" value="1"/>
</dbReference>
<dbReference type="PANTHER" id="PTHR42798:SF7">
    <property type="entry name" value="ALPHA-D-RIBOSE 1-METHYLPHOSPHONATE 5-TRIPHOSPHATE SYNTHASE SUBUNIT PHNL"/>
    <property type="match status" value="1"/>
</dbReference>
<name>A0ABS1ESQ4_9CLOT</name>
<evidence type="ECO:0000313" key="7">
    <source>
        <dbReference type="Proteomes" id="UP000596739"/>
    </source>
</evidence>
<keyword evidence="3" id="KW-0547">Nucleotide-binding</keyword>
<dbReference type="Pfam" id="PF00005">
    <property type="entry name" value="ABC_tran"/>
    <property type="match status" value="1"/>
</dbReference>
<protein>
    <submittedName>
        <fullName evidence="6">ABC transporter ATP-binding protein</fullName>
    </submittedName>
</protein>
<dbReference type="Gene3D" id="3.40.50.300">
    <property type="entry name" value="P-loop containing nucleotide triphosphate hydrolases"/>
    <property type="match status" value="1"/>
</dbReference>
<dbReference type="CDD" id="cd03255">
    <property type="entry name" value="ABC_MJ0796_LolCDE_FtsE"/>
    <property type="match status" value="1"/>
</dbReference>
<proteinExistence type="inferred from homology"/>
<dbReference type="InterPro" id="IPR003593">
    <property type="entry name" value="AAA+_ATPase"/>
</dbReference>
<keyword evidence="7" id="KW-1185">Reference proteome</keyword>
<reference evidence="7" key="1">
    <citation type="submission" date="2021-01" db="EMBL/GenBank/DDBJ databases">
        <title>Genome public.</title>
        <authorList>
            <person name="Liu C."/>
            <person name="Sun Q."/>
        </authorList>
    </citation>
    <scope>NUCLEOTIDE SEQUENCE [LARGE SCALE GENOMIC DNA]</scope>
    <source>
        <strain evidence="7">YIM B02505</strain>
    </source>
</reference>
<dbReference type="GO" id="GO:0005524">
    <property type="term" value="F:ATP binding"/>
    <property type="evidence" value="ECO:0007669"/>
    <property type="project" value="UniProtKB-KW"/>
</dbReference>
<dbReference type="Proteomes" id="UP000596739">
    <property type="component" value="Unassembled WGS sequence"/>
</dbReference>
<dbReference type="EMBL" id="JAENHN010000048">
    <property type="protein sequence ID" value="MBK1812412.1"/>
    <property type="molecule type" value="Genomic_DNA"/>
</dbReference>
<evidence type="ECO:0000256" key="4">
    <source>
        <dbReference type="ARBA" id="ARBA00022840"/>
    </source>
</evidence>
<evidence type="ECO:0000256" key="3">
    <source>
        <dbReference type="ARBA" id="ARBA00022741"/>
    </source>
</evidence>
<gene>
    <name evidence="6" type="ORF">JHL18_17440</name>
</gene>
<dbReference type="PANTHER" id="PTHR42798">
    <property type="entry name" value="LIPOPROTEIN-RELEASING SYSTEM ATP-BINDING PROTEIN LOLD"/>
    <property type="match status" value="1"/>
</dbReference>
<dbReference type="InterPro" id="IPR017911">
    <property type="entry name" value="MacB-like_ATP-bd"/>
</dbReference>
<comment type="similarity">
    <text evidence="1">Belongs to the ABC transporter superfamily.</text>
</comment>
<evidence type="ECO:0000313" key="6">
    <source>
        <dbReference type="EMBL" id="MBK1812412.1"/>
    </source>
</evidence>
<dbReference type="RefSeq" id="WP_200271618.1">
    <property type="nucleotide sequence ID" value="NZ_JAENHN010000048.1"/>
</dbReference>
<evidence type="ECO:0000256" key="2">
    <source>
        <dbReference type="ARBA" id="ARBA00022448"/>
    </source>
</evidence>
<evidence type="ECO:0000259" key="5">
    <source>
        <dbReference type="PROSITE" id="PS50893"/>
    </source>
</evidence>
<feature type="domain" description="ABC transporter" evidence="5">
    <location>
        <begin position="4"/>
        <end position="220"/>
    </location>
</feature>
<keyword evidence="2" id="KW-0813">Transport</keyword>
<comment type="caution">
    <text evidence="6">The sequence shown here is derived from an EMBL/GenBank/DDBJ whole genome shotgun (WGS) entry which is preliminary data.</text>
</comment>